<dbReference type="AlphaFoldDB" id="A0A8H4AMW5"/>
<sequence>MKKRQNKAVTAYSLDYDEEESNETSVSIVNERLITTFNTNNEEETDDKAMSACSLDYGEEERTRRVLRE</sequence>
<dbReference type="Proteomes" id="UP000439903">
    <property type="component" value="Unassembled WGS sequence"/>
</dbReference>
<gene>
    <name evidence="1" type="ORF">F8M41_017664</name>
</gene>
<comment type="caution">
    <text evidence="1">The sequence shown here is derived from an EMBL/GenBank/DDBJ whole genome shotgun (WGS) entry which is preliminary data.</text>
</comment>
<name>A0A8H4AMW5_GIGMA</name>
<organism evidence="1 2">
    <name type="scientific">Gigaspora margarita</name>
    <dbReference type="NCBI Taxonomy" id="4874"/>
    <lineage>
        <taxon>Eukaryota</taxon>
        <taxon>Fungi</taxon>
        <taxon>Fungi incertae sedis</taxon>
        <taxon>Mucoromycota</taxon>
        <taxon>Glomeromycotina</taxon>
        <taxon>Glomeromycetes</taxon>
        <taxon>Diversisporales</taxon>
        <taxon>Gigasporaceae</taxon>
        <taxon>Gigaspora</taxon>
    </lineage>
</organism>
<dbReference type="EMBL" id="WTPW01000411">
    <property type="protein sequence ID" value="KAF0514298.1"/>
    <property type="molecule type" value="Genomic_DNA"/>
</dbReference>
<evidence type="ECO:0000313" key="2">
    <source>
        <dbReference type="Proteomes" id="UP000439903"/>
    </source>
</evidence>
<protein>
    <submittedName>
        <fullName evidence="1">Uncharacterized protein</fullName>
    </submittedName>
</protein>
<reference evidence="1 2" key="1">
    <citation type="journal article" date="2019" name="Environ. Microbiol.">
        <title>At the nexus of three kingdoms: the genome of the mycorrhizal fungus Gigaspora margarita provides insights into plant, endobacterial and fungal interactions.</title>
        <authorList>
            <person name="Venice F."/>
            <person name="Ghignone S."/>
            <person name="Salvioli di Fossalunga A."/>
            <person name="Amselem J."/>
            <person name="Novero M."/>
            <person name="Xianan X."/>
            <person name="Sedzielewska Toro K."/>
            <person name="Morin E."/>
            <person name="Lipzen A."/>
            <person name="Grigoriev I.V."/>
            <person name="Henrissat B."/>
            <person name="Martin F.M."/>
            <person name="Bonfante P."/>
        </authorList>
    </citation>
    <scope>NUCLEOTIDE SEQUENCE [LARGE SCALE GENOMIC DNA]</scope>
    <source>
        <strain evidence="1 2">BEG34</strain>
    </source>
</reference>
<evidence type="ECO:0000313" key="1">
    <source>
        <dbReference type="EMBL" id="KAF0514298.1"/>
    </source>
</evidence>
<proteinExistence type="predicted"/>
<accession>A0A8H4AMW5</accession>
<keyword evidence="2" id="KW-1185">Reference proteome</keyword>